<evidence type="ECO:0000313" key="8">
    <source>
        <dbReference type="EMBL" id="EAS03919.2"/>
    </source>
</evidence>
<dbReference type="PANTHER" id="PTHR10183">
    <property type="entry name" value="CALPAIN"/>
    <property type="match status" value="1"/>
</dbReference>
<dbReference type="SUPFAM" id="SSF54001">
    <property type="entry name" value="Cysteine proteinases"/>
    <property type="match status" value="1"/>
</dbReference>
<dbReference type="InParanoid" id="I7MM41"/>
<keyword evidence="4 6" id="KW-0788">Thiol protease</keyword>
<evidence type="ECO:0000256" key="2">
    <source>
        <dbReference type="ARBA" id="ARBA00022670"/>
    </source>
</evidence>
<dbReference type="Gene3D" id="3.90.70.10">
    <property type="entry name" value="Cysteine proteinases"/>
    <property type="match status" value="1"/>
</dbReference>
<organism evidence="8 9">
    <name type="scientific">Tetrahymena thermophila (strain SB210)</name>
    <dbReference type="NCBI Taxonomy" id="312017"/>
    <lineage>
        <taxon>Eukaryota</taxon>
        <taxon>Sar</taxon>
        <taxon>Alveolata</taxon>
        <taxon>Ciliophora</taxon>
        <taxon>Intramacronucleata</taxon>
        <taxon>Oligohymenophorea</taxon>
        <taxon>Hymenostomatida</taxon>
        <taxon>Tetrahymenina</taxon>
        <taxon>Tetrahymenidae</taxon>
        <taxon>Tetrahymena</taxon>
    </lineage>
</organism>
<dbReference type="EMBL" id="GG662464">
    <property type="protein sequence ID" value="EAS03919.2"/>
    <property type="molecule type" value="Genomic_DNA"/>
</dbReference>
<dbReference type="GO" id="GO:0006508">
    <property type="term" value="P:proteolysis"/>
    <property type="evidence" value="ECO:0007669"/>
    <property type="project" value="UniProtKB-KW"/>
</dbReference>
<dbReference type="PRINTS" id="PR00704">
    <property type="entry name" value="CALPAIN"/>
</dbReference>
<keyword evidence="3 6" id="KW-0378">Hydrolase</keyword>
<name>I7MM41_TETTS</name>
<feature type="active site" evidence="5 6">
    <location>
        <position position="291"/>
    </location>
</feature>
<feature type="domain" description="Calpain catalytic" evidence="7">
    <location>
        <begin position="46"/>
        <end position="349"/>
    </location>
</feature>
<dbReference type="InterPro" id="IPR038765">
    <property type="entry name" value="Papain-like_cys_pep_sf"/>
</dbReference>
<feature type="active site" evidence="5 6">
    <location>
        <position position="271"/>
    </location>
</feature>
<dbReference type="PANTHER" id="PTHR10183:SF379">
    <property type="entry name" value="CALPAIN-5"/>
    <property type="match status" value="1"/>
</dbReference>
<evidence type="ECO:0000313" key="9">
    <source>
        <dbReference type="Proteomes" id="UP000009168"/>
    </source>
</evidence>
<keyword evidence="9" id="KW-1185">Reference proteome</keyword>
<comment type="similarity">
    <text evidence="1">Belongs to the peptidase C2 family.</text>
</comment>
<dbReference type="Pfam" id="PF00648">
    <property type="entry name" value="Peptidase_C2"/>
    <property type="match status" value="1"/>
</dbReference>
<evidence type="ECO:0000256" key="6">
    <source>
        <dbReference type="PROSITE-ProRule" id="PRU00239"/>
    </source>
</evidence>
<dbReference type="InterPro" id="IPR001300">
    <property type="entry name" value="Peptidase_C2_calpain_cat"/>
</dbReference>
<evidence type="ECO:0000259" key="7">
    <source>
        <dbReference type="PROSITE" id="PS50203"/>
    </source>
</evidence>
<feature type="active site" evidence="5 6">
    <location>
        <position position="119"/>
    </location>
</feature>
<evidence type="ECO:0000256" key="5">
    <source>
        <dbReference type="PIRSR" id="PIRSR622684-1"/>
    </source>
</evidence>
<dbReference type="SMART" id="SM00230">
    <property type="entry name" value="CysPc"/>
    <property type="match status" value="1"/>
</dbReference>
<keyword evidence="2 6" id="KW-0645">Protease</keyword>
<evidence type="ECO:0000256" key="3">
    <source>
        <dbReference type="ARBA" id="ARBA00022801"/>
    </source>
</evidence>
<protein>
    <submittedName>
        <fullName evidence="8">Calpain family cysteine protease</fullName>
    </submittedName>
</protein>
<reference evidence="9" key="1">
    <citation type="journal article" date="2006" name="PLoS Biol.">
        <title>Macronuclear genome sequence of the ciliate Tetrahymena thermophila, a model eukaryote.</title>
        <authorList>
            <person name="Eisen J.A."/>
            <person name="Coyne R.S."/>
            <person name="Wu M."/>
            <person name="Wu D."/>
            <person name="Thiagarajan M."/>
            <person name="Wortman J.R."/>
            <person name="Badger J.H."/>
            <person name="Ren Q."/>
            <person name="Amedeo P."/>
            <person name="Jones K.M."/>
            <person name="Tallon L.J."/>
            <person name="Delcher A.L."/>
            <person name="Salzberg S.L."/>
            <person name="Silva J.C."/>
            <person name="Haas B.J."/>
            <person name="Majoros W.H."/>
            <person name="Farzad M."/>
            <person name="Carlton J.M."/>
            <person name="Smith R.K. Jr."/>
            <person name="Garg J."/>
            <person name="Pearlman R.E."/>
            <person name="Karrer K.M."/>
            <person name="Sun L."/>
            <person name="Manning G."/>
            <person name="Elde N.C."/>
            <person name="Turkewitz A.P."/>
            <person name="Asai D.J."/>
            <person name="Wilkes D.E."/>
            <person name="Wang Y."/>
            <person name="Cai H."/>
            <person name="Collins K."/>
            <person name="Stewart B.A."/>
            <person name="Lee S.R."/>
            <person name="Wilamowska K."/>
            <person name="Weinberg Z."/>
            <person name="Ruzzo W.L."/>
            <person name="Wloga D."/>
            <person name="Gaertig J."/>
            <person name="Frankel J."/>
            <person name="Tsao C.-C."/>
            <person name="Gorovsky M.A."/>
            <person name="Keeling P.J."/>
            <person name="Waller R.F."/>
            <person name="Patron N.J."/>
            <person name="Cherry J.M."/>
            <person name="Stover N.A."/>
            <person name="Krieger C.J."/>
            <person name="del Toro C."/>
            <person name="Ryder H.F."/>
            <person name="Williamson S.C."/>
            <person name="Barbeau R.A."/>
            <person name="Hamilton E.P."/>
            <person name="Orias E."/>
        </authorList>
    </citation>
    <scope>NUCLEOTIDE SEQUENCE [LARGE SCALE GENOMIC DNA]</scope>
    <source>
        <strain evidence="9">SB210</strain>
    </source>
</reference>
<evidence type="ECO:0000256" key="4">
    <source>
        <dbReference type="ARBA" id="ARBA00022807"/>
    </source>
</evidence>
<dbReference type="KEGG" id="tet:TTHERM_00455580"/>
<dbReference type="GO" id="GO:0004198">
    <property type="term" value="F:calcium-dependent cysteine-type endopeptidase activity"/>
    <property type="evidence" value="ECO:0007669"/>
    <property type="project" value="InterPro"/>
</dbReference>
<sequence>MILDFSQINYQYINRFTIDYFKEFLLFQSHNISYKEIDTSLFITYKFIDPTFLHIPQNIYGANFNQNQHKEKQVVWLQPEDISRYNQSESYCSFNDKNKFVLFEQISPSNIIQGESMNCYFLAVLQSLCLNPQLIKSIFDLQQSKPEIGLYCCKFYSNGYAENVIIDEYLPCHNHNKKLIYSKFYKNSIWVALLEKAWAKMNGSYFDAEQLLIEDAMENIFPYPTEGFWIKDFTKQDLLNILQKSIKNNYIIVVTTKVDLKDENISLIQNHAYSFLSLYIYKGQTIIKLKNPWGKNEWQGKLQKSNTQKVKELKQALGNYFDDEKDGILNMTLKEFQQYFAYVCIQYFEAGYQYSSIKIQLMNRKAKYYKFKLNFKTKLCLRLIQTTKKDLSCQKIEFRLFKISNNEVSQVFYNGQDCWESNRVTYVQSKSSFVDLDKGEYVIKVKIYKDEKIKDGLEEVVLSSYSSVNLKLELLNRIQGKEINNNFLKDFFNNIKPIQVSSYGVIQEGWDKYYRYLLKIQNKGKQSITYLSNILLKSNLMISNPEIQIINKTSFKVELQPSQIKLIKFKIKKPIKKAKILINHQFQ</sequence>
<dbReference type="InterPro" id="IPR022684">
    <property type="entry name" value="Calpain_cysteine_protease"/>
</dbReference>
<dbReference type="AlphaFoldDB" id="I7MM41"/>
<dbReference type="GeneID" id="7828783"/>
<evidence type="ECO:0000256" key="1">
    <source>
        <dbReference type="ARBA" id="ARBA00007623"/>
    </source>
</evidence>
<accession>I7MM41</accession>
<dbReference type="RefSeq" id="XP_001024164.2">
    <property type="nucleotide sequence ID" value="XM_001024164.2"/>
</dbReference>
<dbReference type="OrthoDB" id="167576at2759"/>
<gene>
    <name evidence="8" type="ORF">TTHERM_00455580</name>
</gene>
<dbReference type="PROSITE" id="PS50203">
    <property type="entry name" value="CALPAIN_CAT"/>
    <property type="match status" value="1"/>
</dbReference>
<proteinExistence type="inferred from homology"/>
<dbReference type="Proteomes" id="UP000009168">
    <property type="component" value="Unassembled WGS sequence"/>
</dbReference>